<dbReference type="Proteomes" id="UP000189739">
    <property type="component" value="Unassembled WGS sequence"/>
</dbReference>
<feature type="region of interest" description="Disordered" evidence="1">
    <location>
        <begin position="164"/>
        <end position="190"/>
    </location>
</feature>
<evidence type="ECO:0008006" key="5">
    <source>
        <dbReference type="Google" id="ProtNLM"/>
    </source>
</evidence>
<dbReference type="AlphaFoldDB" id="A0A1S9PNA1"/>
<keyword evidence="2" id="KW-0472">Membrane</keyword>
<evidence type="ECO:0000313" key="4">
    <source>
        <dbReference type="Proteomes" id="UP000189739"/>
    </source>
</evidence>
<protein>
    <recommendedName>
        <fullName evidence="5">DUF3667 domain-containing protein</fullName>
    </recommendedName>
</protein>
<sequence>MKKHYRHEKNCLNCGTDLQGNFCHNCGQENLEMKESFGHMLNHAVSDYFHFDYQFFHTLKPLFTQPGKLTVDYLAGRRAQYLHPVKMYIFISLVFFVLFFKVNGNHVVKVDEGKKKAEHGVKLKDTLQHNLLTDINNDGSLNAEEKKKLKGLVTNYLPGAGEKTVKDTSAKAQHGEANADSEEGEERGNFNFVGGDTKAKTYEEYLVEQAKLPVAERNGFLMRYIIKKGYDWNKQGHPQEIVKEAVTHNSPKIMFVILPLFALILKVAFRKNHKLYVEHIIYSIHLHCFVFLFLTATLLLALILPQSWEKPVMDWVQLLTFIGIIWYVYRSFRVFYQRSRWRTVSKMIGVSIMYLITSVACFFVFLIIIALTSV</sequence>
<reference evidence="3 4" key="1">
    <citation type="submission" date="2016-07" db="EMBL/GenBank/DDBJ databases">
        <title>Genomic analysis of zinc-resistant bacterium Mucilaginibacter pedocola TBZ30.</title>
        <authorList>
            <person name="Huang J."/>
            <person name="Tang J."/>
        </authorList>
    </citation>
    <scope>NUCLEOTIDE SEQUENCE [LARGE SCALE GENOMIC DNA]</scope>
    <source>
        <strain evidence="3 4">TBZ30</strain>
    </source>
</reference>
<feature type="transmembrane region" description="Helical" evidence="2">
    <location>
        <begin position="348"/>
        <end position="371"/>
    </location>
</feature>
<evidence type="ECO:0000256" key="1">
    <source>
        <dbReference type="SAM" id="MobiDB-lite"/>
    </source>
</evidence>
<dbReference type="RefSeq" id="WP_078346251.1">
    <property type="nucleotide sequence ID" value="NZ_MBTF01000001.1"/>
</dbReference>
<feature type="transmembrane region" description="Helical" evidence="2">
    <location>
        <begin position="253"/>
        <end position="269"/>
    </location>
</feature>
<organism evidence="3 4">
    <name type="scientific">Mucilaginibacter pedocola</name>
    <dbReference type="NCBI Taxonomy" id="1792845"/>
    <lineage>
        <taxon>Bacteria</taxon>
        <taxon>Pseudomonadati</taxon>
        <taxon>Bacteroidota</taxon>
        <taxon>Sphingobacteriia</taxon>
        <taxon>Sphingobacteriales</taxon>
        <taxon>Sphingobacteriaceae</taxon>
        <taxon>Mucilaginibacter</taxon>
    </lineage>
</organism>
<dbReference type="STRING" id="1792845.BC343_03125"/>
<feature type="transmembrane region" description="Helical" evidence="2">
    <location>
        <begin position="281"/>
        <end position="303"/>
    </location>
</feature>
<name>A0A1S9PNA1_9SPHI</name>
<evidence type="ECO:0000313" key="3">
    <source>
        <dbReference type="EMBL" id="OOQ62058.1"/>
    </source>
</evidence>
<dbReference type="InterPro" id="IPR022134">
    <property type="entry name" value="DUF3667"/>
</dbReference>
<accession>A0A1S9PNA1</accession>
<proteinExistence type="predicted"/>
<gene>
    <name evidence="3" type="ORF">BC343_03125</name>
</gene>
<comment type="caution">
    <text evidence="3">The sequence shown here is derived from an EMBL/GenBank/DDBJ whole genome shotgun (WGS) entry which is preliminary data.</text>
</comment>
<feature type="transmembrane region" description="Helical" evidence="2">
    <location>
        <begin position="85"/>
        <end position="102"/>
    </location>
</feature>
<feature type="transmembrane region" description="Helical" evidence="2">
    <location>
        <begin position="315"/>
        <end position="336"/>
    </location>
</feature>
<evidence type="ECO:0000256" key="2">
    <source>
        <dbReference type="SAM" id="Phobius"/>
    </source>
</evidence>
<keyword evidence="2" id="KW-1133">Transmembrane helix</keyword>
<keyword evidence="2" id="KW-0812">Transmembrane</keyword>
<dbReference type="OrthoDB" id="675873at2"/>
<dbReference type="Pfam" id="PF12412">
    <property type="entry name" value="DUF3667"/>
    <property type="match status" value="1"/>
</dbReference>
<dbReference type="EMBL" id="MBTF01000001">
    <property type="protein sequence ID" value="OOQ62058.1"/>
    <property type="molecule type" value="Genomic_DNA"/>
</dbReference>
<keyword evidence="4" id="KW-1185">Reference proteome</keyword>